<comment type="caution">
    <text evidence="1">The sequence shown here is derived from an EMBL/GenBank/DDBJ whole genome shotgun (WGS) entry which is preliminary data.</text>
</comment>
<dbReference type="Pfam" id="PF09837">
    <property type="entry name" value="DUF2064"/>
    <property type="match status" value="1"/>
</dbReference>
<dbReference type="InterPro" id="IPR029044">
    <property type="entry name" value="Nucleotide-diphossugar_trans"/>
</dbReference>
<reference evidence="1 2" key="1">
    <citation type="submission" date="2024-07" db="EMBL/GenBank/DDBJ databases">
        <title>The genome sequence of type strain Sediminicola arcticus GDMCC 1.2805.</title>
        <authorList>
            <person name="Liu Y."/>
        </authorList>
    </citation>
    <scope>NUCLEOTIDE SEQUENCE [LARGE SCALE GENOMIC DNA]</scope>
    <source>
        <strain evidence="1 2">GDMCC 1.2805</strain>
    </source>
</reference>
<dbReference type="Proteomes" id="UP001549799">
    <property type="component" value="Unassembled WGS sequence"/>
</dbReference>
<keyword evidence="2" id="KW-1185">Reference proteome</keyword>
<dbReference type="InterPro" id="IPR018641">
    <property type="entry name" value="Trfase_1_rSAM/seldom-assoc"/>
</dbReference>
<sequence>MPSISHMTTAVLVFAYSPSEEVRHKPIPKANALYYELTAKTLQTVEKSGLSYFLFTEHEQTGSNFGERFTNAIQAVFDHGFDKVITIGNDTPELKASQIKSASIHLDKGEFVLGPSTDGGFYLMGIHKSHFDASKLMDIPWQTNRTATAVLNLVQQNNISVARLETLSDLDCISDLKNFIKYNSSLPPVFIDLILSILGVKSQEVPHTQNIFSKDFGNSFYNKGSPIIHLYQA</sequence>
<dbReference type="RefSeq" id="WP_354613937.1">
    <property type="nucleotide sequence ID" value="NZ_JBEXAE010000001.1"/>
</dbReference>
<gene>
    <name evidence="1" type="ORF">ABXZ36_02755</name>
</gene>
<evidence type="ECO:0000313" key="2">
    <source>
        <dbReference type="Proteomes" id="UP001549799"/>
    </source>
</evidence>
<evidence type="ECO:0000313" key="1">
    <source>
        <dbReference type="EMBL" id="MET6989562.1"/>
    </source>
</evidence>
<dbReference type="SUPFAM" id="SSF53448">
    <property type="entry name" value="Nucleotide-diphospho-sugar transferases"/>
    <property type="match status" value="1"/>
</dbReference>
<dbReference type="PANTHER" id="PTHR36529:SF1">
    <property type="entry name" value="GLYCOSYLTRANSFERASE"/>
    <property type="match status" value="1"/>
</dbReference>
<dbReference type="EMBL" id="JBEXAE010000001">
    <property type="protein sequence ID" value="MET6989562.1"/>
    <property type="molecule type" value="Genomic_DNA"/>
</dbReference>
<accession>A0ABV2SQY5</accession>
<protein>
    <submittedName>
        <fullName evidence="1">DUF2064 domain-containing protein</fullName>
    </submittedName>
</protein>
<dbReference type="Gene3D" id="3.90.550.10">
    <property type="entry name" value="Spore Coat Polysaccharide Biosynthesis Protein SpsA, Chain A"/>
    <property type="match status" value="1"/>
</dbReference>
<name>A0ABV2SQY5_9FLAO</name>
<organism evidence="1 2">
    <name type="scientific">Sediminicola arcticus</name>
    <dbReference type="NCBI Taxonomy" id="1574308"/>
    <lineage>
        <taxon>Bacteria</taxon>
        <taxon>Pseudomonadati</taxon>
        <taxon>Bacteroidota</taxon>
        <taxon>Flavobacteriia</taxon>
        <taxon>Flavobacteriales</taxon>
        <taxon>Flavobacteriaceae</taxon>
        <taxon>Sediminicola</taxon>
    </lineage>
</organism>
<proteinExistence type="predicted"/>
<dbReference type="PANTHER" id="PTHR36529">
    <property type="entry name" value="SLL1095 PROTEIN"/>
    <property type="match status" value="1"/>
</dbReference>